<gene>
    <name evidence="2" type="ORF">CDL10_01435</name>
</gene>
<name>A0A2M9R373_9FLAO</name>
<accession>A0A2M9R373</accession>
<dbReference type="FunFam" id="3.40.50.300:FF:001498">
    <property type="entry name" value="ATP-dependent DNA helicase"/>
    <property type="match status" value="1"/>
</dbReference>
<reference evidence="2 3" key="1">
    <citation type="submission" date="2017-06" db="EMBL/GenBank/DDBJ databases">
        <title>Description of Avrilella dinanensis gen. nov. sp. nov.</title>
        <authorList>
            <person name="Leyer C."/>
            <person name="Sassi M."/>
            <person name="Minet J."/>
            <person name="Kayal S."/>
            <person name="Cattoir V."/>
        </authorList>
    </citation>
    <scope>NUCLEOTIDE SEQUENCE [LARGE SCALE GENOMIC DNA]</scope>
    <source>
        <strain evidence="2 3">UR159</strain>
    </source>
</reference>
<proteinExistence type="predicted"/>
<dbReference type="InterPro" id="IPR027417">
    <property type="entry name" value="P-loop_NTPase"/>
</dbReference>
<dbReference type="EMBL" id="NIPO01000001">
    <property type="protein sequence ID" value="PJR03309.1"/>
    <property type="molecule type" value="Genomic_DNA"/>
</dbReference>
<dbReference type="OrthoDB" id="9763659at2"/>
<comment type="caution">
    <text evidence="2">The sequence shown here is derived from an EMBL/GenBank/DDBJ whole genome shotgun (WGS) entry which is preliminary data.</text>
</comment>
<dbReference type="GO" id="GO:0006281">
    <property type="term" value="P:DNA repair"/>
    <property type="evidence" value="ECO:0007669"/>
    <property type="project" value="InterPro"/>
</dbReference>
<dbReference type="PANTHER" id="PTHR47642">
    <property type="entry name" value="ATP-DEPENDENT DNA HELICASE"/>
    <property type="match status" value="1"/>
</dbReference>
<dbReference type="SUPFAM" id="SSF52540">
    <property type="entry name" value="P-loop containing nucleoside triphosphate hydrolases"/>
    <property type="match status" value="2"/>
</dbReference>
<dbReference type="Proteomes" id="UP000231960">
    <property type="component" value="Unassembled WGS sequence"/>
</dbReference>
<evidence type="ECO:0000313" key="2">
    <source>
        <dbReference type="EMBL" id="PJR03309.1"/>
    </source>
</evidence>
<dbReference type="AlphaFoldDB" id="A0A2M9R373"/>
<dbReference type="CDD" id="cd18809">
    <property type="entry name" value="SF1_C_RecD"/>
    <property type="match status" value="1"/>
</dbReference>
<dbReference type="GO" id="GO:0003678">
    <property type="term" value="F:DNA helicase activity"/>
    <property type="evidence" value="ECO:0007669"/>
    <property type="project" value="InterPro"/>
</dbReference>
<evidence type="ECO:0000313" key="3">
    <source>
        <dbReference type="Proteomes" id="UP000231960"/>
    </source>
</evidence>
<dbReference type="Gene3D" id="3.40.50.300">
    <property type="entry name" value="P-loop containing nucleotide triphosphate hydrolases"/>
    <property type="match status" value="1"/>
</dbReference>
<dbReference type="Pfam" id="PF14493">
    <property type="entry name" value="HTH_40"/>
    <property type="match status" value="1"/>
</dbReference>
<dbReference type="InterPro" id="IPR010285">
    <property type="entry name" value="DNA_helicase_pif1-like_DEAD"/>
</dbReference>
<dbReference type="GO" id="GO:0000723">
    <property type="term" value="P:telomere maintenance"/>
    <property type="evidence" value="ECO:0007669"/>
    <property type="project" value="InterPro"/>
</dbReference>
<organism evidence="2 3">
    <name type="scientific">Avrilella dinanensis</name>
    <dbReference type="NCBI Taxonomy" id="2008672"/>
    <lineage>
        <taxon>Bacteria</taxon>
        <taxon>Pseudomonadati</taxon>
        <taxon>Bacteroidota</taxon>
        <taxon>Flavobacteriia</taxon>
        <taxon>Flavobacteriales</taxon>
        <taxon>Flavobacteriaceae</taxon>
        <taxon>Avrilella</taxon>
    </lineage>
</organism>
<evidence type="ECO:0000259" key="1">
    <source>
        <dbReference type="SMART" id="SM00382"/>
    </source>
</evidence>
<feature type="domain" description="AAA+ ATPase" evidence="1">
    <location>
        <begin position="18"/>
        <end position="277"/>
    </location>
</feature>
<dbReference type="InterPro" id="IPR003593">
    <property type="entry name" value="AAA+_ATPase"/>
</dbReference>
<sequence length="757" mass="88343">MNQISTEADWVLRYANQTNQSIFLTGKAGTGKTTLLRELVASTHKNVAVVAPTGIAALNAKGVTIHSLFLLPFGTFVPDDDFVSEHVRTENRRSLRRHFHFRSEKKRLIQSLELLIVDEVSMLRADVLDAMDFMLRVIRRNNLPFGGVQLIFIGDLLQLPPVVKSEEWNVLQQFYQGIYFFNAKVLQDYPPVYIELDKVFRQTDHEFLDILNAIRENRINNKHLSILQKYVNPKFDIRKNKDTLVLTTHNHKADKINNEALAAIEEKEYVFEAETVEDFPERLYPMEHQLRLKKGAKVMFIKNDISFEKKYYNGKIGVVHEINPSEIKVRFPEDNEIIEVDKYEWQNIRYSVNKNTKEIEEKILGTFTQYPLRLAWAITVHKSQGLTFDRAAIDLKQVFASGQLYVALSRLRSLNGLILLDNIDNSLLIPNREVADYAKNKPDEQQLEQYFNHSAAQYLYENLLNSFTWKDFQLHWKKFMDDLQFSGGSDKKKQYAVWAQKQYESIADLVSNGAKFVKQLKIKFAENPQAMDYFQQRVFKAYEYFFPRWDALYFELLHNLELSKRQKGMKALAEDLSELDSEMLDIMLRLDKINQWLKALSENQTIDKTTLYSADKAQIRLNHLVEIKQIITKNYLHFEDDIYEEDQPKKKPKKDKKPTIDITFELWSQKLSIAEIARERKLTEGTIYGHLSKLVEAGKVDINDLLPSDLISKMQIAYDQNEISDLSALKNAVNDDNISWDELRLFMKSQRANHQGL</sequence>
<dbReference type="InterPro" id="IPR029491">
    <property type="entry name" value="Helicase_HTH"/>
</dbReference>
<dbReference type="PANTHER" id="PTHR47642:SF7">
    <property type="entry name" value="ATP-DEPENDENT DNA HELICASE PIF1"/>
    <property type="match status" value="1"/>
</dbReference>
<dbReference type="RefSeq" id="WP_100676878.1">
    <property type="nucleotide sequence ID" value="NZ_NIPO01000001.1"/>
</dbReference>
<dbReference type="SMART" id="SM00382">
    <property type="entry name" value="AAA"/>
    <property type="match status" value="1"/>
</dbReference>
<dbReference type="Pfam" id="PF05970">
    <property type="entry name" value="PIF1"/>
    <property type="match status" value="1"/>
</dbReference>
<keyword evidence="3" id="KW-1185">Reference proteome</keyword>
<dbReference type="Gene3D" id="2.30.30.940">
    <property type="match status" value="1"/>
</dbReference>
<dbReference type="InterPro" id="IPR051055">
    <property type="entry name" value="PIF1_helicase"/>
</dbReference>
<protein>
    <recommendedName>
        <fullName evidence="1">AAA+ ATPase domain-containing protein</fullName>
    </recommendedName>
</protein>